<keyword evidence="4" id="KW-1185">Reference proteome</keyword>
<dbReference type="InterPro" id="IPR000595">
    <property type="entry name" value="cNMP-bd_dom"/>
</dbReference>
<dbReference type="Proteomes" id="UP000261660">
    <property type="component" value="Unplaced"/>
</dbReference>
<dbReference type="PANTHER" id="PTHR23011">
    <property type="entry name" value="CYCLIC NUCLEOTIDE-BINDING DOMAIN CONTAINING PROTEIN"/>
    <property type="match status" value="1"/>
</dbReference>
<evidence type="ECO:0000259" key="1">
    <source>
        <dbReference type="PROSITE" id="PS50042"/>
    </source>
</evidence>
<dbReference type="PANTHER" id="PTHR23011:SF41">
    <property type="entry name" value="CYCLIC NUCLEOTIDE-BINDING DOMAIN-CONTAINING PROTEIN"/>
    <property type="match status" value="1"/>
</dbReference>
<evidence type="ECO:0000313" key="3">
    <source>
        <dbReference type="Ensembl" id="ENSLBEP00000024597.1"/>
    </source>
</evidence>
<name>A0A3Q3FWP8_9LABR</name>
<dbReference type="CDD" id="cd00038">
    <property type="entry name" value="CAP_ED"/>
    <property type="match status" value="1"/>
</dbReference>
<dbReference type="Pfam" id="PF00610">
    <property type="entry name" value="DEP"/>
    <property type="match status" value="1"/>
</dbReference>
<dbReference type="SUPFAM" id="SSF46785">
    <property type="entry name" value="Winged helix' DNA-binding domain"/>
    <property type="match status" value="1"/>
</dbReference>
<dbReference type="PROSITE" id="PS50186">
    <property type="entry name" value="DEP"/>
    <property type="match status" value="1"/>
</dbReference>
<reference evidence="3" key="1">
    <citation type="submission" date="2025-08" db="UniProtKB">
        <authorList>
            <consortium name="Ensembl"/>
        </authorList>
    </citation>
    <scope>IDENTIFICATION</scope>
</reference>
<evidence type="ECO:0000259" key="2">
    <source>
        <dbReference type="PROSITE" id="PS50186"/>
    </source>
</evidence>
<proteinExistence type="predicted"/>
<evidence type="ECO:0000313" key="4">
    <source>
        <dbReference type="Proteomes" id="UP000261660"/>
    </source>
</evidence>
<reference evidence="3" key="2">
    <citation type="submission" date="2025-09" db="UniProtKB">
        <authorList>
            <consortium name="Ensembl"/>
        </authorList>
    </citation>
    <scope>IDENTIFICATION</scope>
</reference>
<dbReference type="SMART" id="SM00100">
    <property type="entry name" value="cNMP"/>
    <property type="match status" value="1"/>
</dbReference>
<dbReference type="AlphaFoldDB" id="A0A3Q3FWP8"/>
<dbReference type="STRING" id="56723.ENSLBEP00000024597"/>
<protein>
    <recommendedName>
        <fullName evidence="5">Cyclic nucleotide-binding domain-containing protein</fullName>
    </recommendedName>
</protein>
<feature type="domain" description="Cyclic nucleotide-binding" evidence="1">
    <location>
        <begin position="44"/>
        <end position="147"/>
    </location>
</feature>
<feature type="domain" description="DEP" evidence="2">
    <location>
        <begin position="231"/>
        <end position="288"/>
    </location>
</feature>
<sequence length="303" mass="33970">MVAAHSSSHSSESTEWIICLDKRPAERSGEDVDIILAHLKNAKAFEKFHPNLLQQICMCGFYECLEKGITLYRQGDIGTSWYAVLSGSLDVKVSETSSYQDAVTICTLGTGTAFGESILDNTPRHATIVTRESSELLRIEQRAFRSLWDRYHQCMAGLLTPPYGAMESGCSADRMPDKENISNNSFVSVSKHQNKKSFIESPATPHLKCISQVPSEKILQAGKILRNAILSRAPHMIRDRKYHLKTYRQCCVGTELVDWQMQQSSCIHSRIQAVGMWQVLLEEGVLNHGETPCDVCVCVTHLY</sequence>
<dbReference type="InterPro" id="IPR014710">
    <property type="entry name" value="RmlC-like_jellyroll"/>
</dbReference>
<dbReference type="GeneTree" id="ENSGT00940000156075"/>
<accession>A0A3Q3FWP8</accession>
<dbReference type="SMART" id="SM00049">
    <property type="entry name" value="DEP"/>
    <property type="match status" value="1"/>
</dbReference>
<evidence type="ECO:0008006" key="5">
    <source>
        <dbReference type="Google" id="ProtNLM"/>
    </source>
</evidence>
<organism evidence="3 4">
    <name type="scientific">Labrus bergylta</name>
    <name type="common">ballan wrasse</name>
    <dbReference type="NCBI Taxonomy" id="56723"/>
    <lineage>
        <taxon>Eukaryota</taxon>
        <taxon>Metazoa</taxon>
        <taxon>Chordata</taxon>
        <taxon>Craniata</taxon>
        <taxon>Vertebrata</taxon>
        <taxon>Euteleostomi</taxon>
        <taxon>Actinopterygii</taxon>
        <taxon>Neopterygii</taxon>
        <taxon>Teleostei</taxon>
        <taxon>Neoteleostei</taxon>
        <taxon>Acanthomorphata</taxon>
        <taxon>Eupercaria</taxon>
        <taxon>Labriformes</taxon>
        <taxon>Labridae</taxon>
        <taxon>Labrus</taxon>
    </lineage>
</organism>
<dbReference type="InterPro" id="IPR036388">
    <property type="entry name" value="WH-like_DNA-bd_sf"/>
</dbReference>
<dbReference type="PROSITE" id="PS50042">
    <property type="entry name" value="CNMP_BINDING_3"/>
    <property type="match status" value="1"/>
</dbReference>
<dbReference type="InterPro" id="IPR000591">
    <property type="entry name" value="DEP_dom"/>
</dbReference>
<dbReference type="Gene3D" id="2.60.120.10">
    <property type="entry name" value="Jelly Rolls"/>
    <property type="match status" value="1"/>
</dbReference>
<dbReference type="InParanoid" id="A0A3Q3FWP8"/>
<dbReference type="Gene3D" id="1.10.10.10">
    <property type="entry name" value="Winged helix-like DNA-binding domain superfamily/Winged helix DNA-binding domain"/>
    <property type="match status" value="1"/>
</dbReference>
<dbReference type="InterPro" id="IPR036390">
    <property type="entry name" value="WH_DNA-bd_sf"/>
</dbReference>
<dbReference type="SUPFAM" id="SSF51206">
    <property type="entry name" value="cAMP-binding domain-like"/>
    <property type="match status" value="1"/>
</dbReference>
<dbReference type="GO" id="GO:0035556">
    <property type="term" value="P:intracellular signal transduction"/>
    <property type="evidence" value="ECO:0007669"/>
    <property type="project" value="InterPro"/>
</dbReference>
<dbReference type="Pfam" id="PF00027">
    <property type="entry name" value="cNMP_binding"/>
    <property type="match status" value="1"/>
</dbReference>
<dbReference type="Ensembl" id="ENSLBET00000025861.1">
    <property type="protein sequence ID" value="ENSLBEP00000024597.1"/>
    <property type="gene ID" value="ENSLBEG00000018825.1"/>
</dbReference>
<dbReference type="InterPro" id="IPR018490">
    <property type="entry name" value="cNMP-bd_dom_sf"/>
</dbReference>